<sequence length="57" mass="6226">MNTEQLVESGRMISRAFALLERANDFSLPIEAALISKRGLLDEARRAVAAARAALLQ</sequence>
<evidence type="ECO:0000313" key="1">
    <source>
        <dbReference type="EMBL" id="CAM76118.1"/>
    </source>
</evidence>
<proteinExistence type="predicted"/>
<dbReference type="EMBL" id="CU459003">
    <property type="protein sequence ID" value="CAM76118.1"/>
    <property type="molecule type" value="Genomic_DNA"/>
</dbReference>
<name>A4TZR1_9PROT</name>
<organism evidence="1">
    <name type="scientific">Magnetospirillum gryphiswaldense</name>
    <dbReference type="NCBI Taxonomy" id="55518"/>
    <lineage>
        <taxon>Bacteria</taxon>
        <taxon>Pseudomonadati</taxon>
        <taxon>Pseudomonadota</taxon>
        <taxon>Alphaproteobacteria</taxon>
        <taxon>Rhodospirillales</taxon>
        <taxon>Rhodospirillaceae</taxon>
        <taxon>Magnetospirillum</taxon>
    </lineage>
</organism>
<dbReference type="AlphaFoldDB" id="A4TZR1"/>
<gene>
    <name evidence="1" type="ORF">MGR_3270</name>
</gene>
<dbReference type="RefSeq" id="WP_024081993.1">
    <property type="nucleotide sequence ID" value="NZ_CP027527.1"/>
</dbReference>
<reference evidence="1" key="1">
    <citation type="journal article" date="2007" name="J. Bacteriol.">
        <title>Comparative genome analysis of four magnetotactic bacteria reveals a complex set of group-specific genes implicated in magnetosome biomineralization and function.</title>
        <authorList>
            <person name="Richter M."/>
            <person name="Kube M."/>
            <person name="Bazylinski D.A."/>
            <person name="Lombardot T."/>
            <person name="Gloeckner F.O."/>
            <person name="Reinhardt R."/>
            <person name="Schueler D."/>
        </authorList>
    </citation>
    <scope>NUCLEOTIDE SEQUENCE</scope>
    <source>
        <strain evidence="1">MSR-1</strain>
    </source>
</reference>
<accession>A4TZR1</accession>
<protein>
    <submittedName>
        <fullName evidence="1">Uncharacterized protein</fullName>
    </submittedName>
</protein>